<dbReference type="SMART" id="SM00855">
    <property type="entry name" value="PGAM"/>
    <property type="match status" value="1"/>
</dbReference>
<dbReference type="PANTHER" id="PTHR21340">
    <property type="entry name" value="DIADENOSINE 5,5-P1,P4-TETRAPHOSPHATE PYROPHOSPHOHYDROLASE MUTT"/>
    <property type="match status" value="1"/>
</dbReference>
<keyword evidence="1 3" id="KW-0378">Hydrolase</keyword>
<feature type="domain" description="Nudix hydrolase" evidence="2">
    <location>
        <begin position="8"/>
        <end position="134"/>
    </location>
</feature>
<dbReference type="Proteomes" id="UP001056336">
    <property type="component" value="Chromosome"/>
</dbReference>
<dbReference type="CDD" id="cd07067">
    <property type="entry name" value="HP_PGM_like"/>
    <property type="match status" value="1"/>
</dbReference>
<accession>A0ABY4R4R1</accession>
<keyword evidence="4" id="KW-1185">Reference proteome</keyword>
<dbReference type="Pfam" id="PF00300">
    <property type="entry name" value="His_Phos_1"/>
    <property type="match status" value="1"/>
</dbReference>
<dbReference type="RefSeq" id="WP_249773851.1">
    <property type="nucleotide sequence ID" value="NZ_CP097332.1"/>
</dbReference>
<dbReference type="GO" id="GO:0016787">
    <property type="term" value="F:hydrolase activity"/>
    <property type="evidence" value="ECO:0007669"/>
    <property type="project" value="UniProtKB-KW"/>
</dbReference>
<dbReference type="Pfam" id="PF00293">
    <property type="entry name" value="NUDIX"/>
    <property type="match status" value="1"/>
</dbReference>
<evidence type="ECO:0000259" key="2">
    <source>
        <dbReference type="PROSITE" id="PS51462"/>
    </source>
</evidence>
<dbReference type="EMBL" id="CP097332">
    <property type="protein sequence ID" value="UQX89955.1"/>
    <property type="molecule type" value="Genomic_DNA"/>
</dbReference>
<name>A0ABY4R4R1_9ACTN</name>
<dbReference type="InterPro" id="IPR013078">
    <property type="entry name" value="His_Pase_superF_clade-1"/>
</dbReference>
<reference evidence="3" key="1">
    <citation type="journal article" date="2018" name="Int. J. Syst. Evol. Microbiol.">
        <title>Jatrophihabitans telluris sp. nov., isolated from sediment soil of lava forest wetlands and the emended description of the genus Jatrophihabitans.</title>
        <authorList>
            <person name="Lee K.C."/>
            <person name="Suh M.K."/>
            <person name="Eom M.K."/>
            <person name="Kim K.K."/>
            <person name="Kim J.S."/>
            <person name="Kim D.S."/>
            <person name="Ko S.H."/>
            <person name="Shin Y.K."/>
            <person name="Lee J.S."/>
        </authorList>
    </citation>
    <scope>NUCLEOTIDE SEQUENCE</scope>
    <source>
        <strain evidence="3">N237</strain>
    </source>
</reference>
<evidence type="ECO:0000256" key="1">
    <source>
        <dbReference type="ARBA" id="ARBA00022801"/>
    </source>
</evidence>
<reference evidence="3" key="2">
    <citation type="submission" date="2022-05" db="EMBL/GenBank/DDBJ databases">
        <authorList>
            <person name="Kim J.-S."/>
            <person name="Lee K."/>
            <person name="Suh M."/>
            <person name="Eom M."/>
            <person name="Kim J.-S."/>
            <person name="Kim D.-S."/>
            <person name="Ko S.-H."/>
            <person name="Shin Y."/>
            <person name="Lee J.-S."/>
        </authorList>
    </citation>
    <scope>NUCLEOTIDE SEQUENCE</scope>
    <source>
        <strain evidence="3">N237</strain>
    </source>
</reference>
<dbReference type="InterPro" id="IPR029033">
    <property type="entry name" value="His_PPase_superfam"/>
</dbReference>
<dbReference type="InterPro" id="IPR015797">
    <property type="entry name" value="NUDIX_hydrolase-like_dom_sf"/>
</dbReference>
<dbReference type="SUPFAM" id="SSF55811">
    <property type="entry name" value="Nudix"/>
    <property type="match status" value="1"/>
</dbReference>
<dbReference type="PROSITE" id="PS51462">
    <property type="entry name" value="NUDIX"/>
    <property type="match status" value="1"/>
</dbReference>
<evidence type="ECO:0000313" key="4">
    <source>
        <dbReference type="Proteomes" id="UP001056336"/>
    </source>
</evidence>
<dbReference type="Gene3D" id="3.40.50.1240">
    <property type="entry name" value="Phosphoglycerate mutase-like"/>
    <property type="match status" value="1"/>
</dbReference>
<gene>
    <name evidence="3" type="ORF">M6D93_08110</name>
</gene>
<protein>
    <submittedName>
        <fullName evidence="3">NUDIX hydrolase</fullName>
    </submittedName>
</protein>
<dbReference type="InterPro" id="IPR020084">
    <property type="entry name" value="NUDIX_hydrolase_CS"/>
</dbReference>
<organism evidence="3 4">
    <name type="scientific">Jatrophihabitans telluris</name>
    <dbReference type="NCBI Taxonomy" id="2038343"/>
    <lineage>
        <taxon>Bacteria</taxon>
        <taxon>Bacillati</taxon>
        <taxon>Actinomycetota</taxon>
        <taxon>Actinomycetes</taxon>
        <taxon>Jatrophihabitantales</taxon>
        <taxon>Jatrophihabitantaceae</taxon>
        <taxon>Jatrophihabitans</taxon>
    </lineage>
</organism>
<dbReference type="PANTHER" id="PTHR21340:SF0">
    <property type="entry name" value="BIS(5'-NUCLEOSYL)-TETRAPHOSPHATASE [ASYMMETRICAL]"/>
    <property type="match status" value="1"/>
</dbReference>
<dbReference type="CDD" id="cd03673">
    <property type="entry name" value="NUDIX_Ap6A_hydrolase"/>
    <property type="match status" value="1"/>
</dbReference>
<dbReference type="SUPFAM" id="SSF53254">
    <property type="entry name" value="Phosphoglycerate mutase-like"/>
    <property type="match status" value="1"/>
</dbReference>
<sequence length="294" mass="32240">MSGPSRPPAQTAAGGVVWRGNPADPRIALVHRPRYDDWTLPKGKLQRDEHPLAAAVREVYEETGALVATGRRLTRTEYSLQDSSKRVTYWAMHYVSGEHTPSREVDRLLWLPVAEANDLLTYALDRTVLADFVAAPLHARTVVLMRHAKAGKRSQYSGDDRQRPLDKIGRRQARDAVAVLSAFAPQRILSADRVRCEQTVEPVAHALGLLVDAAPEFSDEAYLSDPDPGLRRVADLSRANTATLICSQGAAIPALLSDLGLADTDPPCRKGSIWVLSLVDDALVSADYYPHPGR</sequence>
<dbReference type="PROSITE" id="PS00893">
    <property type="entry name" value="NUDIX_BOX"/>
    <property type="match status" value="1"/>
</dbReference>
<evidence type="ECO:0000313" key="3">
    <source>
        <dbReference type="EMBL" id="UQX89955.1"/>
    </source>
</evidence>
<dbReference type="InterPro" id="IPR051325">
    <property type="entry name" value="Nudix_hydrolase_domain"/>
</dbReference>
<proteinExistence type="predicted"/>
<dbReference type="Gene3D" id="3.90.79.10">
    <property type="entry name" value="Nucleoside Triphosphate Pyrophosphohydrolase"/>
    <property type="match status" value="1"/>
</dbReference>
<dbReference type="InterPro" id="IPR000086">
    <property type="entry name" value="NUDIX_hydrolase_dom"/>
</dbReference>